<evidence type="ECO:0000256" key="1">
    <source>
        <dbReference type="SAM" id="Phobius"/>
    </source>
</evidence>
<name>A0ABM8XSI8_9BURK</name>
<keyword evidence="1" id="KW-0472">Membrane</keyword>
<organism evidence="2 3">
    <name type="scientific">Cupriavidus pinatubonensis</name>
    <dbReference type="NCBI Taxonomy" id="248026"/>
    <lineage>
        <taxon>Bacteria</taxon>
        <taxon>Pseudomonadati</taxon>
        <taxon>Pseudomonadota</taxon>
        <taxon>Betaproteobacteria</taxon>
        <taxon>Burkholderiales</taxon>
        <taxon>Burkholderiaceae</taxon>
        <taxon>Cupriavidus</taxon>
    </lineage>
</organism>
<dbReference type="Proteomes" id="UP000701702">
    <property type="component" value="Unassembled WGS sequence"/>
</dbReference>
<comment type="caution">
    <text evidence="2">The sequence shown here is derived from an EMBL/GenBank/DDBJ whole genome shotgun (WGS) entry which is preliminary data.</text>
</comment>
<keyword evidence="1" id="KW-0812">Transmembrane</keyword>
<evidence type="ECO:0000313" key="3">
    <source>
        <dbReference type="Proteomes" id="UP000701702"/>
    </source>
</evidence>
<reference evidence="2 3" key="1">
    <citation type="submission" date="2021-08" db="EMBL/GenBank/DDBJ databases">
        <authorList>
            <person name="Peeters C."/>
        </authorList>
    </citation>
    <scope>NUCLEOTIDE SEQUENCE [LARGE SCALE GENOMIC DNA]</scope>
    <source>
        <strain evidence="2 3">LMG 23994</strain>
    </source>
</reference>
<protein>
    <recommendedName>
        <fullName evidence="4">Transmembrane protein</fullName>
    </recommendedName>
</protein>
<keyword evidence="3" id="KW-1185">Reference proteome</keyword>
<sequence length="52" mass="5751">MLKSLLDKARNRLTRFAESQENIDRLALRLGWTVAGLGALVSIVTLVALVTR</sequence>
<gene>
    <name evidence="2" type="ORF">LMG23994_05108</name>
</gene>
<dbReference type="EMBL" id="CAJZAF010000034">
    <property type="protein sequence ID" value="CAG9183292.1"/>
    <property type="molecule type" value="Genomic_DNA"/>
</dbReference>
<keyword evidence="1" id="KW-1133">Transmembrane helix</keyword>
<evidence type="ECO:0000313" key="2">
    <source>
        <dbReference type="EMBL" id="CAG9183292.1"/>
    </source>
</evidence>
<feature type="transmembrane region" description="Helical" evidence="1">
    <location>
        <begin position="30"/>
        <end position="50"/>
    </location>
</feature>
<accession>A0ABM8XSI8</accession>
<proteinExistence type="predicted"/>
<evidence type="ECO:0008006" key="4">
    <source>
        <dbReference type="Google" id="ProtNLM"/>
    </source>
</evidence>